<dbReference type="GO" id="GO:0005524">
    <property type="term" value="F:ATP binding"/>
    <property type="evidence" value="ECO:0007669"/>
    <property type="project" value="UniProtKB-KW"/>
</dbReference>
<comment type="similarity">
    <text evidence="1">Belongs to the helicase family.</text>
</comment>
<dbReference type="Proteomes" id="UP001162480">
    <property type="component" value="Chromosome 2"/>
</dbReference>
<keyword evidence="4" id="KW-1185">Reference proteome</keyword>
<reference evidence="3" key="1">
    <citation type="submission" date="2023-08" db="EMBL/GenBank/DDBJ databases">
        <authorList>
            <person name="Alioto T."/>
            <person name="Alioto T."/>
            <person name="Gomez Garrido J."/>
        </authorList>
    </citation>
    <scope>NUCLEOTIDE SEQUENCE</scope>
</reference>
<evidence type="ECO:0000313" key="3">
    <source>
        <dbReference type="EMBL" id="CAI9717960.1"/>
    </source>
</evidence>
<organism evidence="3 4">
    <name type="scientific">Octopus vulgaris</name>
    <name type="common">Common octopus</name>
    <dbReference type="NCBI Taxonomy" id="6645"/>
    <lineage>
        <taxon>Eukaryota</taxon>
        <taxon>Metazoa</taxon>
        <taxon>Spiralia</taxon>
        <taxon>Lophotrochozoa</taxon>
        <taxon>Mollusca</taxon>
        <taxon>Cephalopoda</taxon>
        <taxon>Coleoidea</taxon>
        <taxon>Octopodiformes</taxon>
        <taxon>Octopoda</taxon>
        <taxon>Incirrata</taxon>
        <taxon>Octopodidae</taxon>
        <taxon>Octopus</taxon>
    </lineage>
</organism>
<evidence type="ECO:0000313" key="4">
    <source>
        <dbReference type="Proteomes" id="UP001162480"/>
    </source>
</evidence>
<dbReference type="AlphaFoldDB" id="A0AA36AKM7"/>
<dbReference type="GO" id="GO:0043139">
    <property type="term" value="F:5'-3' DNA helicase activity"/>
    <property type="evidence" value="ECO:0007669"/>
    <property type="project" value="UniProtKB-EC"/>
</dbReference>
<gene>
    <name evidence="3" type="ORF">OCTVUL_1B016327</name>
</gene>
<evidence type="ECO:0000259" key="2">
    <source>
        <dbReference type="Pfam" id="PF05970"/>
    </source>
</evidence>
<protein>
    <recommendedName>
        <fullName evidence="1">ATP-dependent DNA helicase</fullName>
        <ecNumber evidence="1">5.6.2.3</ecNumber>
    </recommendedName>
</protein>
<keyword evidence="1" id="KW-0547">Nucleotide-binding</keyword>
<dbReference type="GO" id="GO:0006310">
    <property type="term" value="P:DNA recombination"/>
    <property type="evidence" value="ECO:0007669"/>
    <property type="project" value="UniProtKB-KW"/>
</dbReference>
<dbReference type="GO" id="GO:0000723">
    <property type="term" value="P:telomere maintenance"/>
    <property type="evidence" value="ECO:0007669"/>
    <property type="project" value="InterPro"/>
</dbReference>
<dbReference type="SUPFAM" id="SSF52540">
    <property type="entry name" value="P-loop containing nucleoside triphosphate hydrolases"/>
    <property type="match status" value="1"/>
</dbReference>
<keyword evidence="1 3" id="KW-0347">Helicase</keyword>
<dbReference type="PANTHER" id="PTHR10492:SF57">
    <property type="entry name" value="ATP-DEPENDENT DNA HELICASE"/>
    <property type="match status" value="1"/>
</dbReference>
<comment type="cofactor">
    <cofactor evidence="1">
        <name>Mg(2+)</name>
        <dbReference type="ChEBI" id="CHEBI:18420"/>
    </cofactor>
</comment>
<name>A0AA36AKM7_OCTVU</name>
<keyword evidence="1" id="KW-0378">Hydrolase</keyword>
<evidence type="ECO:0000256" key="1">
    <source>
        <dbReference type="RuleBase" id="RU363044"/>
    </source>
</evidence>
<keyword evidence="1" id="KW-0234">DNA repair</keyword>
<dbReference type="Pfam" id="PF05970">
    <property type="entry name" value="PIF1"/>
    <property type="match status" value="1"/>
</dbReference>
<dbReference type="PANTHER" id="PTHR10492">
    <property type="match status" value="1"/>
</dbReference>
<sequence length="164" mass="18685">MPKIIAEKCNDDTECLRIVSIDVYNTDQKHNFDMVVNSVLQQENKVFALSTNGGTGKTYLINAIIDFIRSEKKIVLATSLRIAATLLPNDRTFHSRFIVPINITPESCCISECNCTTLQNDQSRRQAHLRILGSFSMRDQSQRISVWRSICSFCRREEADSTFC</sequence>
<dbReference type="EMBL" id="OX597815">
    <property type="protein sequence ID" value="CAI9717960.1"/>
    <property type="molecule type" value="Genomic_DNA"/>
</dbReference>
<dbReference type="InterPro" id="IPR010285">
    <property type="entry name" value="DNA_helicase_pif1-like_DEAD"/>
</dbReference>
<keyword evidence="1" id="KW-0233">DNA recombination</keyword>
<dbReference type="EC" id="5.6.2.3" evidence="1"/>
<accession>A0AA36AKM7</accession>
<dbReference type="Gene3D" id="3.40.50.300">
    <property type="entry name" value="P-loop containing nucleotide triphosphate hydrolases"/>
    <property type="match status" value="1"/>
</dbReference>
<keyword evidence="1" id="KW-0227">DNA damage</keyword>
<dbReference type="GO" id="GO:0016787">
    <property type="term" value="F:hydrolase activity"/>
    <property type="evidence" value="ECO:0007669"/>
    <property type="project" value="UniProtKB-KW"/>
</dbReference>
<dbReference type="InterPro" id="IPR027417">
    <property type="entry name" value="P-loop_NTPase"/>
</dbReference>
<dbReference type="GO" id="GO:0006281">
    <property type="term" value="P:DNA repair"/>
    <property type="evidence" value="ECO:0007669"/>
    <property type="project" value="UniProtKB-KW"/>
</dbReference>
<proteinExistence type="inferred from homology"/>
<feature type="domain" description="DNA helicase Pif1-like DEAD-box helicase" evidence="2">
    <location>
        <begin position="25"/>
        <end position="110"/>
    </location>
</feature>
<comment type="catalytic activity">
    <reaction evidence="1">
        <text>ATP + H2O = ADP + phosphate + H(+)</text>
        <dbReference type="Rhea" id="RHEA:13065"/>
        <dbReference type="ChEBI" id="CHEBI:15377"/>
        <dbReference type="ChEBI" id="CHEBI:15378"/>
        <dbReference type="ChEBI" id="CHEBI:30616"/>
        <dbReference type="ChEBI" id="CHEBI:43474"/>
        <dbReference type="ChEBI" id="CHEBI:456216"/>
        <dbReference type="EC" id="5.6.2.3"/>
    </reaction>
</comment>
<keyword evidence="1" id="KW-0067">ATP-binding</keyword>